<feature type="chain" id="PRO_5046245665" evidence="1">
    <location>
        <begin position="24"/>
        <end position="100"/>
    </location>
</feature>
<dbReference type="EMBL" id="JAQQCL010000050">
    <property type="protein sequence ID" value="MFM0721648.1"/>
    <property type="molecule type" value="Genomic_DNA"/>
</dbReference>
<evidence type="ECO:0000256" key="1">
    <source>
        <dbReference type="SAM" id="SignalP"/>
    </source>
</evidence>
<sequence>MQSFIIALGAALSALAVSTAAGAAPGHILLIGMTDPATVDPVRSNGAPTVTAAVSRIPYSPPSLSKRNLVPPSLQKLDFHSAHAGQQLRGQGFGWTPVSK</sequence>
<name>A0ABW9ERP1_9BURK</name>
<gene>
    <name evidence="2" type="ORF">PQQ73_35750</name>
</gene>
<keyword evidence="1" id="KW-0732">Signal</keyword>
<dbReference type="Proteomes" id="UP001629392">
    <property type="component" value="Unassembled WGS sequence"/>
</dbReference>
<reference evidence="2 3" key="1">
    <citation type="journal article" date="2024" name="Chem. Sci.">
        <title>Discovery of megapolipeptins by genome mining of a Burkholderiales bacteria collection.</title>
        <authorList>
            <person name="Paulo B.S."/>
            <person name="Recchia M.J.J."/>
            <person name="Lee S."/>
            <person name="Fergusson C.H."/>
            <person name="Romanowski S.B."/>
            <person name="Hernandez A."/>
            <person name="Krull N."/>
            <person name="Liu D.Y."/>
            <person name="Cavanagh H."/>
            <person name="Bos A."/>
            <person name="Gray C.A."/>
            <person name="Murphy B.T."/>
            <person name="Linington R.G."/>
            <person name="Eustaquio A.S."/>
        </authorList>
    </citation>
    <scope>NUCLEOTIDE SEQUENCE [LARGE SCALE GENOMIC DNA]</scope>
    <source>
        <strain evidence="2 3">RL17-350-BIC-E</strain>
    </source>
</reference>
<accession>A0ABW9ERP1</accession>
<dbReference type="RefSeq" id="WP_408150522.1">
    <property type="nucleotide sequence ID" value="NZ_JAQQCL010000050.1"/>
</dbReference>
<evidence type="ECO:0000313" key="3">
    <source>
        <dbReference type="Proteomes" id="UP001629392"/>
    </source>
</evidence>
<organism evidence="2 3">
    <name type="scientific">Paraburkholderia strydomiana</name>
    <dbReference type="NCBI Taxonomy" id="1245417"/>
    <lineage>
        <taxon>Bacteria</taxon>
        <taxon>Pseudomonadati</taxon>
        <taxon>Pseudomonadota</taxon>
        <taxon>Betaproteobacteria</taxon>
        <taxon>Burkholderiales</taxon>
        <taxon>Burkholderiaceae</taxon>
        <taxon>Paraburkholderia</taxon>
    </lineage>
</organism>
<keyword evidence="3" id="KW-1185">Reference proteome</keyword>
<proteinExistence type="predicted"/>
<evidence type="ECO:0000313" key="2">
    <source>
        <dbReference type="EMBL" id="MFM0721648.1"/>
    </source>
</evidence>
<comment type="caution">
    <text evidence="2">The sequence shown here is derived from an EMBL/GenBank/DDBJ whole genome shotgun (WGS) entry which is preliminary data.</text>
</comment>
<protein>
    <submittedName>
        <fullName evidence="2">Uncharacterized protein</fullName>
    </submittedName>
</protein>
<feature type="signal peptide" evidence="1">
    <location>
        <begin position="1"/>
        <end position="23"/>
    </location>
</feature>